<sequence>MLQRWNLVQFKESDPKNFDKVGEQFIRQLQINIREINNLFNTQQFAKSLICITEIICQSKKIYAKQLGEAAANLKIFLEEYMEEIEGITYEKKNFQIEQQQEAAIKFINIMEIAGETIQDWYQFKHLPSLKLTNLFEKEINQIKDTYNVLQNRNCSFCQLI</sequence>
<gene>
    <name evidence="1" type="ORF">PPENT_87.1.T0020499</name>
</gene>
<evidence type="ECO:0000313" key="2">
    <source>
        <dbReference type="Proteomes" id="UP000689195"/>
    </source>
</evidence>
<accession>A0A8S1S007</accession>
<dbReference type="Proteomes" id="UP000689195">
    <property type="component" value="Unassembled WGS sequence"/>
</dbReference>
<comment type="caution">
    <text evidence="1">The sequence shown here is derived from an EMBL/GenBank/DDBJ whole genome shotgun (WGS) entry which is preliminary data.</text>
</comment>
<name>A0A8S1S007_9CILI</name>
<dbReference type="AlphaFoldDB" id="A0A8S1S007"/>
<evidence type="ECO:0000313" key="1">
    <source>
        <dbReference type="EMBL" id="CAD8133618.1"/>
    </source>
</evidence>
<organism evidence="1 2">
    <name type="scientific">Paramecium pentaurelia</name>
    <dbReference type="NCBI Taxonomy" id="43138"/>
    <lineage>
        <taxon>Eukaryota</taxon>
        <taxon>Sar</taxon>
        <taxon>Alveolata</taxon>
        <taxon>Ciliophora</taxon>
        <taxon>Intramacronucleata</taxon>
        <taxon>Oligohymenophorea</taxon>
        <taxon>Peniculida</taxon>
        <taxon>Parameciidae</taxon>
        <taxon>Paramecium</taxon>
    </lineage>
</organism>
<dbReference type="OrthoDB" id="304592at2759"/>
<protein>
    <submittedName>
        <fullName evidence="1">Uncharacterized protein</fullName>
    </submittedName>
</protein>
<keyword evidence="2" id="KW-1185">Reference proteome</keyword>
<reference evidence="1" key="1">
    <citation type="submission" date="2021-01" db="EMBL/GenBank/DDBJ databases">
        <authorList>
            <consortium name="Genoscope - CEA"/>
            <person name="William W."/>
        </authorList>
    </citation>
    <scope>NUCLEOTIDE SEQUENCE</scope>
</reference>
<proteinExistence type="predicted"/>
<dbReference type="EMBL" id="CAJJDO010000002">
    <property type="protein sequence ID" value="CAD8133618.1"/>
    <property type="molecule type" value="Genomic_DNA"/>
</dbReference>